<dbReference type="Proteomes" id="UP001445076">
    <property type="component" value="Unassembled WGS sequence"/>
</dbReference>
<dbReference type="GO" id="GO:0005921">
    <property type="term" value="C:gap junction"/>
    <property type="evidence" value="ECO:0007669"/>
    <property type="project" value="UniProtKB-SubCell"/>
</dbReference>
<dbReference type="PANTHER" id="PTHR11893">
    <property type="entry name" value="INNEXIN"/>
    <property type="match status" value="1"/>
</dbReference>
<feature type="non-terminal residue" evidence="13">
    <location>
        <position position="1"/>
    </location>
</feature>
<evidence type="ECO:0000256" key="5">
    <source>
        <dbReference type="ARBA" id="ARBA00022692"/>
    </source>
</evidence>
<keyword evidence="11 12" id="KW-0407">Ion channel</keyword>
<keyword evidence="4" id="KW-1003">Cell membrane</keyword>
<comment type="caution">
    <text evidence="13">The sequence shown here is derived from an EMBL/GenBank/DDBJ whole genome shotgun (WGS) entry which is preliminary data.</text>
</comment>
<evidence type="ECO:0000256" key="3">
    <source>
        <dbReference type="ARBA" id="ARBA00022448"/>
    </source>
</evidence>
<evidence type="ECO:0000256" key="4">
    <source>
        <dbReference type="ARBA" id="ARBA00022475"/>
    </source>
</evidence>
<accession>A0AAW0XNU7</accession>
<dbReference type="InterPro" id="IPR000990">
    <property type="entry name" value="Innexin"/>
</dbReference>
<keyword evidence="3 12" id="KW-0813">Transport</keyword>
<dbReference type="Pfam" id="PF00876">
    <property type="entry name" value="Innexin"/>
    <property type="match status" value="1"/>
</dbReference>
<comment type="function">
    <text evidence="12">Structural component of the gap junctions.</text>
</comment>
<dbReference type="GO" id="GO:0034220">
    <property type="term" value="P:monoatomic ion transmembrane transport"/>
    <property type="evidence" value="ECO:0007669"/>
    <property type="project" value="UniProtKB-KW"/>
</dbReference>
<evidence type="ECO:0000313" key="13">
    <source>
        <dbReference type="EMBL" id="KAK8740963.1"/>
    </source>
</evidence>
<dbReference type="PRINTS" id="PR01262">
    <property type="entry name" value="INNEXIN"/>
</dbReference>
<evidence type="ECO:0000256" key="6">
    <source>
        <dbReference type="ARBA" id="ARBA00022868"/>
    </source>
</evidence>
<dbReference type="PROSITE" id="PS51013">
    <property type="entry name" value="PANNEXIN"/>
    <property type="match status" value="1"/>
</dbReference>
<comment type="subcellular location">
    <subcellularLocation>
        <location evidence="1">Cell junction</location>
        <location evidence="1">Gap junction</location>
    </subcellularLocation>
    <subcellularLocation>
        <location evidence="2 12">Cell membrane</location>
        <topology evidence="2 12">Multi-pass membrane protein</topology>
    </subcellularLocation>
</comment>
<sequence length="113" mass="12918">RYLRVRMVLPVLGALAGLVKVRYSRTLVDSQIFRLHYHWTAAFCFICCALVTASEYIGSTIECLSGQTDVPKPITTYCWISSTFTINSTGAIVGVGPYNPKYHQQRFHTYYQW</sequence>
<evidence type="ECO:0000256" key="8">
    <source>
        <dbReference type="ARBA" id="ARBA00022989"/>
    </source>
</evidence>
<protein>
    <recommendedName>
        <fullName evidence="12">Innexin</fullName>
    </recommendedName>
</protein>
<dbReference type="GO" id="GO:0007602">
    <property type="term" value="P:phototransduction"/>
    <property type="evidence" value="ECO:0007669"/>
    <property type="project" value="TreeGrafter"/>
</dbReference>
<evidence type="ECO:0000256" key="12">
    <source>
        <dbReference type="RuleBase" id="RU010713"/>
    </source>
</evidence>
<keyword evidence="6" id="KW-0303">Gap junction</keyword>
<dbReference type="AlphaFoldDB" id="A0AAW0XNU7"/>
<keyword evidence="8" id="KW-1133">Transmembrane helix</keyword>
<comment type="similarity">
    <text evidence="12">Belongs to the pannexin family.</text>
</comment>
<evidence type="ECO:0000256" key="10">
    <source>
        <dbReference type="ARBA" id="ARBA00023136"/>
    </source>
</evidence>
<keyword evidence="5" id="KW-0812">Transmembrane</keyword>
<proteinExistence type="inferred from homology"/>
<dbReference type="EMBL" id="JARKIK010000032">
    <property type="protein sequence ID" value="KAK8740963.1"/>
    <property type="molecule type" value="Genomic_DNA"/>
</dbReference>
<keyword evidence="7" id="KW-0965">Cell junction</keyword>
<dbReference type="GO" id="GO:0005243">
    <property type="term" value="F:gap junction channel activity"/>
    <property type="evidence" value="ECO:0007669"/>
    <property type="project" value="TreeGrafter"/>
</dbReference>
<keyword evidence="10" id="KW-0472">Membrane</keyword>
<dbReference type="GO" id="GO:0005886">
    <property type="term" value="C:plasma membrane"/>
    <property type="evidence" value="ECO:0007669"/>
    <property type="project" value="UniProtKB-SubCell"/>
</dbReference>
<evidence type="ECO:0000256" key="7">
    <source>
        <dbReference type="ARBA" id="ARBA00022949"/>
    </source>
</evidence>
<organism evidence="13 14">
    <name type="scientific">Cherax quadricarinatus</name>
    <name type="common">Australian red claw crayfish</name>
    <dbReference type="NCBI Taxonomy" id="27406"/>
    <lineage>
        <taxon>Eukaryota</taxon>
        <taxon>Metazoa</taxon>
        <taxon>Ecdysozoa</taxon>
        <taxon>Arthropoda</taxon>
        <taxon>Crustacea</taxon>
        <taxon>Multicrustacea</taxon>
        <taxon>Malacostraca</taxon>
        <taxon>Eumalacostraca</taxon>
        <taxon>Eucarida</taxon>
        <taxon>Decapoda</taxon>
        <taxon>Pleocyemata</taxon>
        <taxon>Astacidea</taxon>
        <taxon>Parastacoidea</taxon>
        <taxon>Parastacidae</taxon>
        <taxon>Cherax</taxon>
    </lineage>
</organism>
<feature type="non-terminal residue" evidence="13">
    <location>
        <position position="113"/>
    </location>
</feature>
<evidence type="ECO:0000256" key="1">
    <source>
        <dbReference type="ARBA" id="ARBA00004610"/>
    </source>
</evidence>
<evidence type="ECO:0000256" key="11">
    <source>
        <dbReference type="ARBA" id="ARBA00023303"/>
    </source>
</evidence>
<name>A0AAW0XNU7_CHEQU</name>
<evidence type="ECO:0000256" key="9">
    <source>
        <dbReference type="ARBA" id="ARBA00023065"/>
    </source>
</evidence>
<gene>
    <name evidence="12" type="primary">inx</name>
    <name evidence="13" type="ORF">OTU49_002797</name>
</gene>
<keyword evidence="14" id="KW-1185">Reference proteome</keyword>
<dbReference type="PANTHER" id="PTHR11893:SF41">
    <property type="entry name" value="INNEXIN INX2"/>
    <property type="match status" value="1"/>
</dbReference>
<evidence type="ECO:0000256" key="2">
    <source>
        <dbReference type="ARBA" id="ARBA00004651"/>
    </source>
</evidence>
<reference evidence="13 14" key="1">
    <citation type="journal article" date="2024" name="BMC Genomics">
        <title>Genome assembly of redclaw crayfish (Cherax quadricarinatus) provides insights into its immune adaptation and hypoxia tolerance.</title>
        <authorList>
            <person name="Liu Z."/>
            <person name="Zheng J."/>
            <person name="Li H."/>
            <person name="Fang K."/>
            <person name="Wang S."/>
            <person name="He J."/>
            <person name="Zhou D."/>
            <person name="Weng S."/>
            <person name="Chi M."/>
            <person name="Gu Z."/>
            <person name="He J."/>
            <person name="Li F."/>
            <person name="Wang M."/>
        </authorList>
    </citation>
    <scope>NUCLEOTIDE SEQUENCE [LARGE SCALE GENOMIC DNA]</scope>
    <source>
        <strain evidence="13">ZL_2023a</strain>
    </source>
</reference>
<evidence type="ECO:0000313" key="14">
    <source>
        <dbReference type="Proteomes" id="UP001445076"/>
    </source>
</evidence>
<keyword evidence="9 12" id="KW-0406">Ion transport</keyword>